<accession>A0ABD2W5V6</accession>
<gene>
    <name evidence="1" type="ORF">TKK_016577</name>
</gene>
<evidence type="ECO:0000313" key="1">
    <source>
        <dbReference type="EMBL" id="KAL3388348.1"/>
    </source>
</evidence>
<evidence type="ECO:0000313" key="2">
    <source>
        <dbReference type="Proteomes" id="UP001627154"/>
    </source>
</evidence>
<name>A0ABD2W5V6_9HYME</name>
<keyword evidence="2" id="KW-1185">Reference proteome</keyword>
<dbReference type="AlphaFoldDB" id="A0ABD2W5V6"/>
<sequence>MAQAKKIKEIFGLCDLKAVVLHWDGKLMMDVYEHEMKDNLPVVITSGEIEQIVGVPRLDDSTGRSQAEAIYEVLADWGLLDSIKAICCDTTGTNLVETAKEVSSPASPDDTKTAIPGAMQIDDASNDTNEVDTNATETVSADRTFKIVTRKRKNASPEKIIFKPSKRQTLIKNWLSQPVPTENAFSPL</sequence>
<dbReference type="EMBL" id="JBJJXI010000134">
    <property type="protein sequence ID" value="KAL3388348.1"/>
    <property type="molecule type" value="Genomic_DNA"/>
</dbReference>
<comment type="caution">
    <text evidence="1">The sequence shown here is derived from an EMBL/GenBank/DDBJ whole genome shotgun (WGS) entry which is preliminary data.</text>
</comment>
<reference evidence="1 2" key="1">
    <citation type="journal article" date="2024" name="bioRxiv">
        <title>A reference genome for Trichogramma kaykai: A tiny desert-dwelling parasitoid wasp with competing sex-ratio distorters.</title>
        <authorList>
            <person name="Culotta J."/>
            <person name="Lindsey A.R."/>
        </authorList>
    </citation>
    <scope>NUCLEOTIDE SEQUENCE [LARGE SCALE GENOMIC DNA]</scope>
    <source>
        <strain evidence="1 2">KSX58</strain>
    </source>
</reference>
<protein>
    <submittedName>
        <fullName evidence="1">Uncharacterized protein</fullName>
    </submittedName>
</protein>
<organism evidence="1 2">
    <name type="scientific">Trichogramma kaykai</name>
    <dbReference type="NCBI Taxonomy" id="54128"/>
    <lineage>
        <taxon>Eukaryota</taxon>
        <taxon>Metazoa</taxon>
        <taxon>Ecdysozoa</taxon>
        <taxon>Arthropoda</taxon>
        <taxon>Hexapoda</taxon>
        <taxon>Insecta</taxon>
        <taxon>Pterygota</taxon>
        <taxon>Neoptera</taxon>
        <taxon>Endopterygota</taxon>
        <taxon>Hymenoptera</taxon>
        <taxon>Apocrita</taxon>
        <taxon>Proctotrupomorpha</taxon>
        <taxon>Chalcidoidea</taxon>
        <taxon>Trichogrammatidae</taxon>
        <taxon>Trichogramma</taxon>
    </lineage>
</organism>
<proteinExistence type="predicted"/>
<dbReference type="Proteomes" id="UP001627154">
    <property type="component" value="Unassembled WGS sequence"/>
</dbReference>